<sequence length="119" mass="11984">MSCNSVLANYSVPTLGSQHIAAGATGSEVTLVSAQDNTAGVLVVCASMMALAEVGQGKVGCYLRSSNAFLVHALAWATSTARGSASVCGGPFIVPAGEEVVIGGGTTNCEYNVNWEVLS</sequence>
<organism evidence="1 2">
    <name type="scientific">Tistlia consotensis USBA 355</name>
    <dbReference type="NCBI Taxonomy" id="560819"/>
    <lineage>
        <taxon>Bacteria</taxon>
        <taxon>Pseudomonadati</taxon>
        <taxon>Pseudomonadota</taxon>
        <taxon>Alphaproteobacteria</taxon>
        <taxon>Rhodospirillales</taxon>
        <taxon>Rhodovibrionaceae</taxon>
        <taxon>Tistlia</taxon>
    </lineage>
</organism>
<protein>
    <submittedName>
        <fullName evidence="1">Uncharacterized protein</fullName>
    </submittedName>
</protein>
<dbReference type="EMBL" id="FWZX01000001">
    <property type="protein sequence ID" value="SME91579.1"/>
    <property type="molecule type" value="Genomic_DNA"/>
</dbReference>
<dbReference type="RefSeq" id="WP_085120758.1">
    <property type="nucleotide sequence ID" value="NZ_FWZX01000001.1"/>
</dbReference>
<gene>
    <name evidence="1" type="ORF">SAMN05428998_101414</name>
</gene>
<dbReference type="Proteomes" id="UP000192917">
    <property type="component" value="Unassembled WGS sequence"/>
</dbReference>
<name>A0A1Y6B5W5_9PROT</name>
<proteinExistence type="predicted"/>
<reference evidence="1 2" key="1">
    <citation type="submission" date="2017-04" db="EMBL/GenBank/DDBJ databases">
        <authorList>
            <person name="Afonso C.L."/>
            <person name="Miller P.J."/>
            <person name="Scott M.A."/>
            <person name="Spackman E."/>
            <person name="Goraichik I."/>
            <person name="Dimitrov K.M."/>
            <person name="Suarez D.L."/>
            <person name="Swayne D.E."/>
        </authorList>
    </citation>
    <scope>NUCLEOTIDE SEQUENCE [LARGE SCALE GENOMIC DNA]</scope>
    <source>
        <strain evidence="1 2">USBA 355</strain>
    </source>
</reference>
<keyword evidence="2" id="KW-1185">Reference proteome</keyword>
<dbReference type="AlphaFoldDB" id="A0A1Y6B5W5"/>
<evidence type="ECO:0000313" key="2">
    <source>
        <dbReference type="Proteomes" id="UP000192917"/>
    </source>
</evidence>
<evidence type="ECO:0000313" key="1">
    <source>
        <dbReference type="EMBL" id="SME91579.1"/>
    </source>
</evidence>
<accession>A0A1Y6B5W5</accession>